<dbReference type="GO" id="GO:0046872">
    <property type="term" value="F:metal ion binding"/>
    <property type="evidence" value="ECO:0007669"/>
    <property type="project" value="UniProtKB-KW"/>
</dbReference>
<evidence type="ECO:0000313" key="7">
    <source>
        <dbReference type="EMBL" id="VDL95673.1"/>
    </source>
</evidence>
<gene>
    <name evidence="7" type="ORF">SSLN_LOCUS9288</name>
</gene>
<evidence type="ECO:0000256" key="1">
    <source>
        <dbReference type="ARBA" id="ARBA00012468"/>
    </source>
</evidence>
<proteinExistence type="predicted"/>
<dbReference type="SUPFAM" id="SSF54001">
    <property type="entry name" value="Cysteine proteinases"/>
    <property type="match status" value="1"/>
</dbReference>
<dbReference type="WBParaSite" id="SSLN_0000963601-mRNA-1">
    <property type="protein sequence ID" value="SSLN_0000963601-mRNA-1"/>
    <property type="gene ID" value="SSLN_0000963601"/>
</dbReference>
<accession>A0A183SYI8</accession>
<evidence type="ECO:0000313" key="9">
    <source>
        <dbReference type="WBParaSite" id="SSLN_0000963601-mRNA-1"/>
    </source>
</evidence>
<feature type="domain" description="Peptidase C83" evidence="6">
    <location>
        <begin position="54"/>
        <end position="304"/>
    </location>
</feature>
<keyword evidence="3" id="KW-0808">Transferase</keyword>
<feature type="transmembrane region" description="Helical" evidence="5">
    <location>
        <begin position="169"/>
        <end position="191"/>
    </location>
</feature>
<evidence type="ECO:0000256" key="2">
    <source>
        <dbReference type="ARBA" id="ARBA00022539"/>
    </source>
</evidence>
<reference evidence="9" key="1">
    <citation type="submission" date="2016-06" db="UniProtKB">
        <authorList>
            <consortium name="WormBaseParasite"/>
        </authorList>
    </citation>
    <scope>IDENTIFICATION</scope>
</reference>
<dbReference type="Proteomes" id="UP000275846">
    <property type="component" value="Unassembled WGS sequence"/>
</dbReference>
<dbReference type="PANTHER" id="PTHR33447:SF2">
    <property type="entry name" value="GLUTATHIONE GAMMA-GLUTAMYLCYSTEINYLTRANSFERASE"/>
    <property type="match status" value="1"/>
</dbReference>
<organism evidence="9">
    <name type="scientific">Schistocephalus solidus</name>
    <name type="common">Tapeworm</name>
    <dbReference type="NCBI Taxonomy" id="70667"/>
    <lineage>
        <taxon>Eukaryota</taxon>
        <taxon>Metazoa</taxon>
        <taxon>Spiralia</taxon>
        <taxon>Lophotrochozoa</taxon>
        <taxon>Platyhelminthes</taxon>
        <taxon>Cestoda</taxon>
        <taxon>Eucestoda</taxon>
        <taxon>Diphyllobothriidea</taxon>
        <taxon>Diphyllobothriidae</taxon>
        <taxon>Schistocephalus</taxon>
    </lineage>
</organism>
<dbReference type="InterPro" id="IPR007719">
    <property type="entry name" value="PCS_N"/>
</dbReference>
<name>A0A183SYI8_SCHSO</name>
<sequence>MDVLCILRVCSRITRKSVSRWRTCQFVVRPDCLPIFRGFHSVSNKLLAGENRPSEPRQFYRRPLPAFCISFATPEGRQLFKEALDMGFMEAYFDLAPQLRTQVQPSYCGLSALVMVLNSFEMDPGRVWKAPWRWYHEDMLTCCISPEALSHGIVLEQFTSIAKCNGLNVVLILFFSTCLSFLLLVVIFLLFSTQVDLRQPVVAGEPVEVFRSITARLCSQPLSTSGTILVVCFDRRSLKQTGTGHYALIGGYHPQRDLVLLLETAAFKYPPHWAPLTSIWTGMQAIDKETGQPRGYMLMTKAYHNRLGLSSSSSSLASQSPSTISSFSKPVEIVRVTASAPDSPAMGASQSVQPLPSLTAMANGASEEGGATADAPKFLRVFRISDAAYQAFASPVSVMDASSAGGRLRQVFEAWCSHMSSTSLHRFSDSDCCISPRFSVQPFASAPTKPSTCVIDSLFDHLLFLLLRHRPPTFFFTCQPLWPQGVGGGGSDYPSQTAGVNPASQVIFELVSSAAGRRARLALERLSSESLKWLTTDGPLRFDAVTSPRGSPACALPLLVDAKIRATLLLTAFFIAFPYHAVSPASPFISGKAGQQDRLIDAFQSSDYMLDRLPGISTQTCFTPLTPNTKAELVTLSEILAKIITCIRDSGSCPLGGK</sequence>
<dbReference type="FunFam" id="3.90.70.30:FF:000001">
    <property type="entry name" value="Glutathione gamma-glutamylcysteinyltransferase 1"/>
    <property type="match status" value="1"/>
</dbReference>
<dbReference type="STRING" id="70667.A0A183SYI8"/>
<keyword evidence="5" id="KW-1133">Transmembrane helix</keyword>
<evidence type="ECO:0000256" key="4">
    <source>
        <dbReference type="ARBA" id="ARBA00022723"/>
    </source>
</evidence>
<keyword evidence="8" id="KW-1185">Reference proteome</keyword>
<dbReference type="GO" id="GO:0046938">
    <property type="term" value="P:phytochelatin biosynthetic process"/>
    <property type="evidence" value="ECO:0007669"/>
    <property type="project" value="InterPro"/>
</dbReference>
<dbReference type="Gene3D" id="3.90.70.30">
    <property type="entry name" value="Phytochelatin synthase, N-terminal domain"/>
    <property type="match status" value="1"/>
</dbReference>
<dbReference type="PANTHER" id="PTHR33447">
    <property type="entry name" value="GLUTATHIONE GAMMA-GLUTAMYLCYSTEINYLTRANSFERASE"/>
    <property type="match status" value="1"/>
</dbReference>
<dbReference type="GO" id="GO:0016756">
    <property type="term" value="F:glutathione gamma-glutamylcysteinyltransferase activity"/>
    <property type="evidence" value="ECO:0007669"/>
    <property type="project" value="UniProtKB-EC"/>
</dbReference>
<dbReference type="EC" id="2.3.2.15" evidence="1"/>
<dbReference type="InterPro" id="IPR040409">
    <property type="entry name" value="PCS-like"/>
</dbReference>
<dbReference type="PROSITE" id="PS51443">
    <property type="entry name" value="PCS"/>
    <property type="match status" value="1"/>
</dbReference>
<dbReference type="EMBL" id="UYSU01035153">
    <property type="protein sequence ID" value="VDL95673.1"/>
    <property type="molecule type" value="Genomic_DNA"/>
</dbReference>
<dbReference type="InterPro" id="IPR038156">
    <property type="entry name" value="PCS_N_sf"/>
</dbReference>
<dbReference type="AlphaFoldDB" id="A0A183SYI8"/>
<evidence type="ECO:0000256" key="3">
    <source>
        <dbReference type="ARBA" id="ARBA00022679"/>
    </source>
</evidence>
<dbReference type="GO" id="GO:0010273">
    <property type="term" value="P:detoxification of copper ion"/>
    <property type="evidence" value="ECO:0007669"/>
    <property type="project" value="TreeGrafter"/>
</dbReference>
<evidence type="ECO:0000259" key="6">
    <source>
        <dbReference type="PROSITE" id="PS51443"/>
    </source>
</evidence>
<dbReference type="InterPro" id="IPR038765">
    <property type="entry name" value="Papain-like_cys_pep_sf"/>
</dbReference>
<keyword evidence="5" id="KW-0472">Membrane</keyword>
<dbReference type="Pfam" id="PF05023">
    <property type="entry name" value="Phytochelatin"/>
    <property type="match status" value="1"/>
</dbReference>
<evidence type="ECO:0000256" key="5">
    <source>
        <dbReference type="SAM" id="Phobius"/>
    </source>
</evidence>
<dbReference type="GO" id="GO:0098849">
    <property type="term" value="P:cellular detoxification of cadmium ion"/>
    <property type="evidence" value="ECO:0007669"/>
    <property type="project" value="TreeGrafter"/>
</dbReference>
<reference evidence="7 8" key="2">
    <citation type="submission" date="2018-11" db="EMBL/GenBank/DDBJ databases">
        <authorList>
            <consortium name="Pathogen Informatics"/>
        </authorList>
    </citation>
    <scope>NUCLEOTIDE SEQUENCE [LARGE SCALE GENOMIC DNA]</scope>
    <source>
        <strain evidence="7 8">NST_G2</strain>
    </source>
</reference>
<protein>
    <recommendedName>
        <fullName evidence="1">glutathione gamma-glutamylcysteinyltransferase</fullName>
        <ecNumber evidence="1">2.3.2.15</ecNumber>
    </recommendedName>
</protein>
<keyword evidence="4" id="KW-0479">Metal-binding</keyword>
<keyword evidence="5" id="KW-0812">Transmembrane</keyword>
<evidence type="ECO:0000313" key="8">
    <source>
        <dbReference type="Proteomes" id="UP000275846"/>
    </source>
</evidence>
<dbReference type="OrthoDB" id="448954at2759"/>
<keyword evidence="2" id="KW-0104">Cadmium</keyword>